<dbReference type="SUPFAM" id="SSF49562">
    <property type="entry name" value="C2 domain (Calcium/lipid-binding domain, CaLB)"/>
    <property type="match status" value="5"/>
</dbReference>
<organism evidence="9 10">
    <name type="scientific">Hondaea fermentalgiana</name>
    <dbReference type="NCBI Taxonomy" id="2315210"/>
    <lineage>
        <taxon>Eukaryota</taxon>
        <taxon>Sar</taxon>
        <taxon>Stramenopiles</taxon>
        <taxon>Bigyra</taxon>
        <taxon>Labyrinthulomycetes</taxon>
        <taxon>Thraustochytrida</taxon>
        <taxon>Thraustochytriidae</taxon>
        <taxon>Hondaea</taxon>
    </lineage>
</organism>
<dbReference type="OrthoDB" id="191686at2759"/>
<dbReference type="InterPro" id="IPR012968">
    <property type="entry name" value="FerIin_dom"/>
</dbReference>
<feature type="domain" description="C2" evidence="7">
    <location>
        <begin position="172"/>
        <end position="291"/>
    </location>
</feature>
<dbReference type="EMBL" id="BEYU01000180">
    <property type="protein sequence ID" value="GBG34114.1"/>
    <property type="molecule type" value="Genomic_DNA"/>
</dbReference>
<evidence type="ECO:0000256" key="5">
    <source>
        <dbReference type="ARBA" id="ARBA00023136"/>
    </source>
</evidence>
<feature type="region of interest" description="Disordered" evidence="6">
    <location>
        <begin position="1405"/>
        <end position="1437"/>
    </location>
</feature>
<feature type="compositionally biased region" description="Basic and acidic residues" evidence="6">
    <location>
        <begin position="970"/>
        <end position="982"/>
    </location>
</feature>
<dbReference type="InterPro" id="IPR002048">
    <property type="entry name" value="EF_hand_dom"/>
</dbReference>
<evidence type="ECO:0000259" key="8">
    <source>
        <dbReference type="PROSITE" id="PS50222"/>
    </source>
</evidence>
<keyword evidence="2" id="KW-0812">Transmembrane</keyword>
<evidence type="ECO:0000256" key="3">
    <source>
        <dbReference type="ARBA" id="ARBA00022737"/>
    </source>
</evidence>
<dbReference type="SMART" id="SM01202">
    <property type="entry name" value="FerI"/>
    <property type="match status" value="1"/>
</dbReference>
<feature type="domain" description="C2" evidence="7">
    <location>
        <begin position="1443"/>
        <end position="1574"/>
    </location>
</feature>
<keyword evidence="10" id="KW-1185">Reference proteome</keyword>
<dbReference type="GO" id="GO:0005509">
    <property type="term" value="F:calcium ion binding"/>
    <property type="evidence" value="ECO:0007669"/>
    <property type="project" value="InterPro"/>
</dbReference>
<evidence type="ECO:0000259" key="7">
    <source>
        <dbReference type="PROSITE" id="PS50004"/>
    </source>
</evidence>
<dbReference type="PROSITE" id="PS50222">
    <property type="entry name" value="EF_HAND_2"/>
    <property type="match status" value="2"/>
</dbReference>
<feature type="domain" description="C2" evidence="7">
    <location>
        <begin position="1"/>
        <end position="121"/>
    </location>
</feature>
<dbReference type="Gene3D" id="2.60.40.150">
    <property type="entry name" value="C2 domain"/>
    <property type="match status" value="4"/>
</dbReference>
<dbReference type="PROSITE" id="PS50004">
    <property type="entry name" value="C2"/>
    <property type="match status" value="4"/>
</dbReference>
<dbReference type="InterPro" id="IPR000008">
    <property type="entry name" value="C2_dom"/>
</dbReference>
<dbReference type="Gene3D" id="1.10.238.10">
    <property type="entry name" value="EF-hand"/>
    <property type="match status" value="1"/>
</dbReference>
<comment type="subcellular location">
    <subcellularLocation>
        <location evidence="1">Membrane</location>
        <topology evidence="1">Single-pass membrane protein</topology>
    </subcellularLocation>
</comment>
<gene>
    <name evidence="9" type="ORF">FCC1311_103372</name>
</gene>
<feature type="compositionally biased region" description="Polar residues" evidence="6">
    <location>
        <begin position="1405"/>
        <end position="1420"/>
    </location>
</feature>
<sequence>MAEDNSLHAARRIRVTAIVNVIEARHLAGKDSNGLSDPFVRVTVAGRRQTTEIRRNSINATWDQTFTFQDMDLSVEEFQAELVVLQVFDANVIFANELIGQFSFGLAKVRNQPPPHRHQVYRRWLMLTDPKNPLEEQGYLQVSVTVLGPGDVPPAHSRQEDYAGLVATPHQQTGDAERVLRNPDVRRRGYNFSIKVFRGEDLAVTDPWNNASDPFVVVRFNGLMARTPHQPRTTSPSWNHLLVLPIFTPCFSNTIEIQLFDYVRGQPDRLLATRRLAFTSLLGQSFPPSWYNFYGRMDEERDSSGWVCDVIRSFKSDRDATNYMGRILLSFNTELTDKPVHIDRPCPPIKGPKSQPFILSVDVYEIAELDLSFGRKVMIELQFGPHKRQSDWCTVGTVQPLPQKRHSARRSNNDSLEDGHSEEDDEYVLEPHVNGVLLSCSGDDSHEEFSHTASNPAARQATRRAMTSNPAQFRSIEVPLPTRGSEPTVQECAQFYDVILNVYVKGIFGSPQRVGFLRFKAIDIMGTSSTPEWFPVRGVTNKAGASETPAQLLVSVRFGQKLGALKRLPMQPPARERFQLCAHVYQARNLRATDDQGLANPYVTISLAGKTARNNNNPIDPRLERTSVVASTLDPVWYETMVVDEVRLPSQLSLAPDIDICVQSKVEGARDEIIGRVKFPAALCSLEFWPATKRPRWLRLARSELTALRANRSLQQPVSLLQTDGKIGVESEFEAESQAGDILIKLELVPIREIRAFPLWAHRWPRVVPCEVHLGTVGLRRLEEYGLFGSIDRPFCEVMVQSIPNMLAPSAIATNVVEGQPIISGTTQPNSSAVSGGVASHLNESVHSRQGAGPRMSTPGGPGALHDIGLDNEDGLESGIGPGDGCTARSVARELSSAWTNRREEDKSILTKLFAADDPQFSKSSPAGKLAHGPTNGSGNNATTTVVESGNDENVGAAANRVPDGSRSVESGRGKTESRDLETGPESADTEGLTEAEQSAAVLIRKERKRRTFFDTVTLIVNMPIDPFYAQSMTIKVLDERFAKAEVIATATISLRDFAEQMLYTHAMKLDAKVVEDAFEIPRINVSGRARKDFSRWVRRSPNACDEEYYHTPRQSEEEADAEATLQFHDLQKQADAERKRYLAQGIPAEEGSSREVGMLPNVSIDVSAGSLLDRERNEVDDPYDTAFQNPAEGHYNLPSYILEDADDMNVEYEDSLKQIVTSRGIQLEEEAAEAYTGGLLWPQEDGQTREAGMQTHLLETSQSLQPAPFQSIQLFRGSQMAGLDGRKGAGFFKAAIVIRPKVPEFVHLLVAQDAWPASDHSKSNRRGELVSSSNAERGDLFLFEEDLDKLFVVVRPVKYSPDKGLEYREILGLEDNAPCFLPRKILAPLPAPFAASKPSDFSRTSSSFAESNGLHSYSSPRHHEEEKEEGKADVVSKNEQGSQAGAYLSIARSMNSPQDVKVRVYIVACANLPSQAYFSSSSDPYIVVQLNVPQYLKDTYAGAVYYNGRIEYKADTLDPYFGAWVELDARFPDVTELEIQVWNANYLSDDLIGKTVIDLEDRWFNPAWQQLKYKRKLLKEFRPLFAPSSKLVQGVCECWVEMYSPGEAASTAVVDIREPKVEPWQLRFVVWETRQVPLMEGHNYANLFVSGELTYTDIQGRTRSKEYTTDTHTGLKDGKGIFNFRMLYPFEAPSKFIRLKIKVWARYGLSYTALGEANMDLDSLMREAVRTQSDVIDRPRTWVALTHSNWPGDRRGDMDVQMSLVREKYSLQHPVGNARDAPNENPFLPEPPRESFFAQDKLVTQNKFNEALALVRVHPKDKEIFDRLFVLFDRAGDGVICSREVMVGCSILVKAAPRKKLQFALEIFDETGEGKISRQDLTQTLRWLSKTSAFFGDKQPTAEAMGSLVERVFNKISEEDPEDTSYAIYVDPMLDHPTLTDFTDQVEDSTRLQNEPID</sequence>
<feature type="domain" description="C2" evidence="7">
    <location>
        <begin position="561"/>
        <end position="698"/>
    </location>
</feature>
<feature type="compositionally biased region" description="Basic and acidic residues" evidence="6">
    <location>
        <begin position="1422"/>
        <end position="1437"/>
    </location>
</feature>
<comment type="caution">
    <text evidence="9">The sequence shown here is derived from an EMBL/GenBank/DDBJ whole genome shotgun (WGS) entry which is preliminary data.</text>
</comment>
<keyword evidence="5" id="KW-0472">Membrane</keyword>
<feature type="region of interest" description="Disordered" evidence="6">
    <location>
        <begin position="827"/>
        <end position="888"/>
    </location>
</feature>
<dbReference type="PANTHER" id="PTHR12546">
    <property type="entry name" value="FER-1-LIKE"/>
    <property type="match status" value="1"/>
</dbReference>
<dbReference type="InterPro" id="IPR037721">
    <property type="entry name" value="Ferlin"/>
</dbReference>
<feature type="domain" description="EF-hand" evidence="8">
    <location>
        <begin position="1821"/>
        <end position="1856"/>
    </location>
</feature>
<protein>
    <submittedName>
        <fullName evidence="9">Synaptotagmin-1</fullName>
    </submittedName>
</protein>
<dbReference type="GO" id="GO:0007009">
    <property type="term" value="P:plasma membrane organization"/>
    <property type="evidence" value="ECO:0007669"/>
    <property type="project" value="TreeGrafter"/>
</dbReference>
<evidence type="ECO:0000256" key="6">
    <source>
        <dbReference type="SAM" id="MobiDB-lite"/>
    </source>
</evidence>
<dbReference type="InParanoid" id="A0A2R5H1A5"/>
<dbReference type="CDD" id="cd00030">
    <property type="entry name" value="C2"/>
    <property type="match status" value="1"/>
</dbReference>
<dbReference type="GO" id="GO:0016020">
    <property type="term" value="C:membrane"/>
    <property type="evidence" value="ECO:0007669"/>
    <property type="project" value="UniProtKB-SubCell"/>
</dbReference>
<name>A0A2R5H1A5_9STRA</name>
<feature type="domain" description="EF-hand" evidence="8">
    <location>
        <begin position="1857"/>
        <end position="1892"/>
    </location>
</feature>
<dbReference type="Proteomes" id="UP000241890">
    <property type="component" value="Unassembled WGS sequence"/>
</dbReference>
<proteinExistence type="predicted"/>
<evidence type="ECO:0000256" key="2">
    <source>
        <dbReference type="ARBA" id="ARBA00022692"/>
    </source>
</evidence>
<keyword evidence="4" id="KW-1133">Transmembrane helix</keyword>
<dbReference type="InterPro" id="IPR035892">
    <property type="entry name" value="C2_domain_sf"/>
</dbReference>
<dbReference type="InterPro" id="IPR011992">
    <property type="entry name" value="EF-hand-dom_pair"/>
</dbReference>
<accession>A0A2R5H1A5</accession>
<reference evidence="9 10" key="1">
    <citation type="submission" date="2017-12" db="EMBL/GenBank/DDBJ databases">
        <title>Sequencing, de novo assembly and annotation of complete genome of a new Thraustochytrid species, strain FCC1311.</title>
        <authorList>
            <person name="Sedici K."/>
            <person name="Godart F."/>
            <person name="Aiese Cigliano R."/>
            <person name="Sanseverino W."/>
            <person name="Barakat M."/>
            <person name="Ortet P."/>
            <person name="Marechal E."/>
            <person name="Cagnac O."/>
            <person name="Amato A."/>
        </authorList>
    </citation>
    <scope>NUCLEOTIDE SEQUENCE [LARGE SCALE GENOMIC DNA]</scope>
</reference>
<dbReference type="SMART" id="SM00239">
    <property type="entry name" value="C2"/>
    <property type="match status" value="5"/>
</dbReference>
<evidence type="ECO:0000256" key="1">
    <source>
        <dbReference type="ARBA" id="ARBA00004167"/>
    </source>
</evidence>
<dbReference type="Pfam" id="PF00168">
    <property type="entry name" value="C2"/>
    <property type="match status" value="5"/>
</dbReference>
<feature type="compositionally biased region" description="Polar residues" evidence="6">
    <location>
        <begin position="935"/>
        <end position="948"/>
    </location>
</feature>
<evidence type="ECO:0000313" key="10">
    <source>
        <dbReference type="Proteomes" id="UP000241890"/>
    </source>
</evidence>
<dbReference type="SUPFAM" id="SSF47473">
    <property type="entry name" value="EF-hand"/>
    <property type="match status" value="1"/>
</dbReference>
<dbReference type="PANTHER" id="PTHR12546:SF33">
    <property type="entry name" value="SPERM VESICLE FUSION PROTEIN FER-1"/>
    <property type="match status" value="1"/>
</dbReference>
<evidence type="ECO:0000256" key="4">
    <source>
        <dbReference type="ARBA" id="ARBA00022989"/>
    </source>
</evidence>
<evidence type="ECO:0000313" key="9">
    <source>
        <dbReference type="EMBL" id="GBG34114.1"/>
    </source>
</evidence>
<feature type="region of interest" description="Disordered" evidence="6">
    <location>
        <begin position="919"/>
        <end position="996"/>
    </location>
</feature>
<feature type="region of interest" description="Disordered" evidence="6">
    <location>
        <begin position="399"/>
        <end position="424"/>
    </location>
</feature>
<keyword evidence="3" id="KW-0677">Repeat</keyword>